<dbReference type="Proteomes" id="UP000494218">
    <property type="component" value="Unassembled WGS sequence"/>
</dbReference>
<dbReference type="EMBL" id="CABVPW010000015">
    <property type="protein sequence ID" value="VWB70988.1"/>
    <property type="molecule type" value="Genomic_DNA"/>
</dbReference>
<gene>
    <name evidence="1" type="ORF">BLA23254_03315</name>
</gene>
<protein>
    <submittedName>
        <fullName evidence="1">Uncharacterized protein</fullName>
    </submittedName>
</protein>
<evidence type="ECO:0000313" key="2">
    <source>
        <dbReference type="Proteomes" id="UP000494218"/>
    </source>
</evidence>
<proteinExistence type="predicted"/>
<reference evidence="1 2" key="1">
    <citation type="submission" date="2019-09" db="EMBL/GenBank/DDBJ databases">
        <authorList>
            <person name="Depoorter E."/>
        </authorList>
    </citation>
    <scope>NUCLEOTIDE SEQUENCE [LARGE SCALE GENOMIC DNA]</scope>
    <source>
        <strain evidence="1">LMG 23254</strain>
    </source>
</reference>
<sequence>MFRFIADCMLGAVSDSAVRECWASSVTVDHSRDSLSPPMYAQPWEAMGSTHYGTSPAWFDPSQGMLNNTGAFESSRWEPSQPTYDWHNHHNNGC</sequence>
<name>A0A6P2LUY5_BURL3</name>
<evidence type="ECO:0000313" key="1">
    <source>
        <dbReference type="EMBL" id="VWB70988.1"/>
    </source>
</evidence>
<accession>A0A6P2LUY5</accession>
<organism evidence="1 2">
    <name type="scientific">Burkholderia lata (strain ATCC 17760 / DSM 23089 / LMG 22485 / NCIMB 9086 / R18194 / 383)</name>
    <dbReference type="NCBI Taxonomy" id="482957"/>
    <lineage>
        <taxon>Bacteria</taxon>
        <taxon>Pseudomonadati</taxon>
        <taxon>Pseudomonadota</taxon>
        <taxon>Betaproteobacteria</taxon>
        <taxon>Burkholderiales</taxon>
        <taxon>Burkholderiaceae</taxon>
        <taxon>Burkholderia</taxon>
        <taxon>Burkholderia cepacia complex</taxon>
    </lineage>
</organism>
<dbReference type="AlphaFoldDB" id="A0A6P2LUY5"/>